<evidence type="ECO:0008006" key="3">
    <source>
        <dbReference type="Google" id="ProtNLM"/>
    </source>
</evidence>
<dbReference type="AlphaFoldDB" id="A0A6B9G7U0"/>
<dbReference type="RefSeq" id="WP_208719421.1">
    <property type="nucleotide sequence ID" value="NZ_CP024770.1"/>
</dbReference>
<dbReference type="EMBL" id="CP024770">
    <property type="protein sequence ID" value="QGY33218.1"/>
    <property type="molecule type" value="Genomic_DNA"/>
</dbReference>
<evidence type="ECO:0000313" key="1">
    <source>
        <dbReference type="EMBL" id="QGY33218.1"/>
    </source>
</evidence>
<proteinExistence type="predicted"/>
<geneLocation type="plasmid" evidence="2">
    <name>pne1b</name>
</geneLocation>
<reference evidence="1 2" key="1">
    <citation type="submission" date="2017-11" db="EMBL/GenBank/DDBJ databases">
        <title>Genome sequence of Pantoea cypripedii NE1.</title>
        <authorList>
            <person name="Nascimento F.X."/>
        </authorList>
    </citation>
    <scope>NUCLEOTIDE SEQUENCE [LARGE SCALE GENOMIC DNA]</scope>
    <source>
        <strain evidence="1 2">NE1</strain>
        <plasmid evidence="2">pne1b</plasmid>
    </source>
</reference>
<organism evidence="1 2">
    <name type="scientific">Pantoea cypripedii</name>
    <name type="common">Pectobacterium cypripedii</name>
    <name type="synonym">Erwinia cypripedii</name>
    <dbReference type="NCBI Taxonomy" id="55209"/>
    <lineage>
        <taxon>Bacteria</taxon>
        <taxon>Pseudomonadati</taxon>
        <taxon>Pseudomonadota</taxon>
        <taxon>Gammaproteobacteria</taxon>
        <taxon>Enterobacterales</taxon>
        <taxon>Erwiniaceae</taxon>
        <taxon>Pantoea</taxon>
    </lineage>
</organism>
<accession>A0A6B9G7U0</accession>
<protein>
    <recommendedName>
        <fullName evidence="3">AbiEi antitoxin C-terminal domain-containing protein</fullName>
    </recommendedName>
</protein>
<keyword evidence="1" id="KW-0614">Plasmid</keyword>
<sequence>MNKTISLRESIRLTLLNQHPKPVIALHEFHEYIYTLYREKTFDDVPLGKIKTAEPEARILNEALGEMLQQGILLPAIDGYVWQISNRDTPTAQQQVCDLTPYSHLSYLSAMEWHGLTDRIPHVLHVTQAPLATARKLHQTELNTRLPGVKNVTPLLPRGFTPYGNIDGKTLIQHTKIRYRPRTELHGSGGIRVTNLGETFLDMLREPDHCGGFAHVEDVFRERAAEHLPVIVRTVEKEGTGIDKARTGYMLEEVCGLSHRTIDKWKATVQRGGSRKLVSSNPYKNVFSEVWCISLNN</sequence>
<name>A0A6B9G7U0_PANCY</name>
<gene>
    <name evidence="1" type="ORF">CUN67_30380</name>
</gene>
<evidence type="ECO:0000313" key="2">
    <source>
        <dbReference type="Proteomes" id="UP000502005"/>
    </source>
</evidence>
<dbReference type="Proteomes" id="UP000502005">
    <property type="component" value="Plasmid pNE1B"/>
</dbReference>